<keyword evidence="17" id="KW-1185">Reference proteome</keyword>
<keyword evidence="7 13" id="KW-0819">tRNA processing</keyword>
<evidence type="ECO:0000313" key="17">
    <source>
        <dbReference type="Proteomes" id="UP000276260"/>
    </source>
</evidence>
<feature type="binding site" evidence="14">
    <location>
        <position position="61"/>
    </location>
    <ligand>
        <name>L-threonine</name>
        <dbReference type="ChEBI" id="CHEBI:57926"/>
    </ligand>
</feature>
<dbReference type="InterPro" id="IPR005145">
    <property type="entry name" value="Sua5_C"/>
</dbReference>
<feature type="binding site" evidence="14">
    <location>
        <position position="52"/>
    </location>
    <ligand>
        <name>ATP</name>
        <dbReference type="ChEBI" id="CHEBI:30616"/>
    </ligand>
</feature>
<comment type="subcellular location">
    <subcellularLocation>
        <location evidence="1 13">Cytoplasm</location>
    </subcellularLocation>
</comment>
<feature type="binding site" evidence="14">
    <location>
        <position position="111"/>
    </location>
    <ligand>
        <name>ATP</name>
        <dbReference type="ChEBI" id="CHEBI:30616"/>
    </ligand>
</feature>
<dbReference type="GO" id="GO:0008033">
    <property type="term" value="P:tRNA processing"/>
    <property type="evidence" value="ECO:0007669"/>
    <property type="project" value="UniProtKB-KW"/>
</dbReference>
<keyword evidence="10 13" id="KW-0067">ATP-binding</keyword>
<feature type="domain" description="YrdC-like" evidence="15">
    <location>
        <begin position="7"/>
        <end position="193"/>
    </location>
</feature>
<evidence type="ECO:0000256" key="8">
    <source>
        <dbReference type="ARBA" id="ARBA00022695"/>
    </source>
</evidence>
<evidence type="ECO:0000256" key="12">
    <source>
        <dbReference type="ARBA" id="ARBA00048366"/>
    </source>
</evidence>
<feature type="binding site" evidence="14">
    <location>
        <position position="29"/>
    </location>
    <ligand>
        <name>L-threonine</name>
        <dbReference type="ChEBI" id="CHEBI:57926"/>
    </ligand>
</feature>
<dbReference type="Proteomes" id="UP000276260">
    <property type="component" value="Unassembled WGS sequence"/>
</dbReference>
<reference evidence="16 17" key="1">
    <citation type="submission" date="2018-11" db="EMBL/GenBank/DDBJ databases">
        <title>Draft genome analysis of Rheinheimera mesophila isolated from an industrial waste site.</title>
        <authorList>
            <person name="Yu Q."/>
            <person name="Qi Y."/>
            <person name="Zhang H."/>
            <person name="Lu Y."/>
            <person name="Pu J."/>
        </authorList>
    </citation>
    <scope>NUCLEOTIDE SEQUENCE [LARGE SCALE GENOMIC DNA]</scope>
    <source>
        <strain evidence="16 17">IITR13</strain>
    </source>
</reference>
<dbReference type="PANTHER" id="PTHR17490:SF16">
    <property type="entry name" value="THREONYLCARBAMOYL-AMP SYNTHASE"/>
    <property type="match status" value="1"/>
</dbReference>
<dbReference type="NCBIfam" id="TIGR00057">
    <property type="entry name" value="L-threonylcarbamoyladenylate synthase"/>
    <property type="match status" value="1"/>
</dbReference>
<comment type="similarity">
    <text evidence="2 13">Belongs to the SUA5 family.</text>
</comment>
<keyword evidence="8 13" id="KW-0548">Nucleotidyltransferase</keyword>
<accession>A0A3P3QSB6</accession>
<sequence length="321" mass="34611">MLHSEQAKDRQIAAELLKQGKLVAVPTETVYGLAADARNKSAVNNIFTAKGRPSDHPLIVHVHAASALHDWAQDIPAEAFALAQAFWPGPLTLLLKKADHVDPVVTGGLDTIGLRVPAHPVLLELLTSHQLAVAAPSANPYKQLSPTSAQQVMQTMAGKLDAVLDGGDCEFGLESTIVSLMDGAVQVLRAGPVSAAQLEAVLGQKVESPLQHQVKVSGNVAAHYQPKTRLRCVSAIELDAVLASTRLKLAVLSLHDLAANIKPHWHCVMPTNAHDYGRILYKQLYQADQSGAELILLEQPPIDEQWAAVQNRLQRAAYQED</sequence>
<dbReference type="SUPFAM" id="SSF55821">
    <property type="entry name" value="YrdC/RibB"/>
    <property type="match status" value="1"/>
</dbReference>
<evidence type="ECO:0000256" key="5">
    <source>
        <dbReference type="ARBA" id="ARBA00022490"/>
    </source>
</evidence>
<dbReference type="EC" id="2.7.7.87" evidence="3 13"/>
<dbReference type="OrthoDB" id="9814580at2"/>
<dbReference type="GO" id="GO:0005737">
    <property type="term" value="C:cytoplasm"/>
    <property type="evidence" value="ECO:0007669"/>
    <property type="project" value="UniProtKB-SubCell"/>
</dbReference>
<evidence type="ECO:0000256" key="6">
    <source>
        <dbReference type="ARBA" id="ARBA00022679"/>
    </source>
</evidence>
<comment type="function">
    <text evidence="13">Required for the formation of a threonylcarbamoyl group on adenosine at position 37 (t(6)A37) in tRNAs that read codons beginning with adenine.</text>
</comment>
<dbReference type="PIRSF" id="PIRSF004930">
    <property type="entry name" value="Tln_factor_SUA5"/>
    <property type="match status" value="1"/>
</dbReference>
<name>A0A3P3QSB6_9GAMM</name>
<evidence type="ECO:0000256" key="4">
    <source>
        <dbReference type="ARBA" id="ARBA00015492"/>
    </source>
</evidence>
<dbReference type="GO" id="GO:0061710">
    <property type="term" value="F:L-threonylcarbamoyladenylate synthase"/>
    <property type="evidence" value="ECO:0007669"/>
    <property type="project" value="UniProtKB-EC"/>
</dbReference>
<dbReference type="GO" id="GO:0006450">
    <property type="term" value="P:regulation of translational fidelity"/>
    <property type="evidence" value="ECO:0007669"/>
    <property type="project" value="TreeGrafter"/>
</dbReference>
<evidence type="ECO:0000256" key="1">
    <source>
        <dbReference type="ARBA" id="ARBA00004496"/>
    </source>
</evidence>
<evidence type="ECO:0000256" key="14">
    <source>
        <dbReference type="PIRSR" id="PIRSR004930-1"/>
    </source>
</evidence>
<keyword evidence="6 13" id="KW-0808">Transferase</keyword>
<organism evidence="16 17">
    <name type="scientific">Rheinheimera mesophila</name>
    <dbReference type="NCBI Taxonomy" id="1547515"/>
    <lineage>
        <taxon>Bacteria</taxon>
        <taxon>Pseudomonadati</taxon>
        <taxon>Pseudomonadota</taxon>
        <taxon>Gammaproteobacteria</taxon>
        <taxon>Chromatiales</taxon>
        <taxon>Chromatiaceae</taxon>
        <taxon>Rheinheimera</taxon>
    </lineage>
</organism>
<dbReference type="InterPro" id="IPR010923">
    <property type="entry name" value="T(6)A37_SUA5"/>
</dbReference>
<dbReference type="Gene3D" id="3.90.870.10">
    <property type="entry name" value="DHBP synthase"/>
    <property type="match status" value="1"/>
</dbReference>
<protein>
    <recommendedName>
        <fullName evidence="4 13">Threonylcarbamoyl-AMP synthase</fullName>
        <shortName evidence="13">TC-AMP synthase</shortName>
        <ecNumber evidence="3 13">2.7.7.87</ecNumber>
    </recommendedName>
    <alternativeName>
        <fullName evidence="11 13">L-threonylcarbamoyladenylate synthase</fullName>
    </alternativeName>
</protein>
<proteinExistence type="inferred from homology"/>
<dbReference type="InterPro" id="IPR038385">
    <property type="entry name" value="Sua5/YwlC_C"/>
</dbReference>
<evidence type="ECO:0000256" key="2">
    <source>
        <dbReference type="ARBA" id="ARBA00007663"/>
    </source>
</evidence>
<dbReference type="EMBL" id="RRCF01000001">
    <property type="protein sequence ID" value="RRJ24084.1"/>
    <property type="molecule type" value="Genomic_DNA"/>
</dbReference>
<evidence type="ECO:0000256" key="7">
    <source>
        <dbReference type="ARBA" id="ARBA00022694"/>
    </source>
</evidence>
<evidence type="ECO:0000313" key="16">
    <source>
        <dbReference type="EMBL" id="RRJ24084.1"/>
    </source>
</evidence>
<evidence type="ECO:0000259" key="15">
    <source>
        <dbReference type="PROSITE" id="PS51163"/>
    </source>
</evidence>
<dbReference type="GO" id="GO:0003725">
    <property type="term" value="F:double-stranded RNA binding"/>
    <property type="evidence" value="ECO:0007669"/>
    <property type="project" value="UniProtKB-UniRule"/>
</dbReference>
<dbReference type="Pfam" id="PF03481">
    <property type="entry name" value="Sua5_C"/>
    <property type="match status" value="1"/>
</dbReference>
<evidence type="ECO:0000256" key="9">
    <source>
        <dbReference type="ARBA" id="ARBA00022741"/>
    </source>
</evidence>
<dbReference type="GO" id="GO:0000049">
    <property type="term" value="F:tRNA binding"/>
    <property type="evidence" value="ECO:0007669"/>
    <property type="project" value="TreeGrafter"/>
</dbReference>
<feature type="binding site" evidence="14">
    <location>
        <position position="175"/>
    </location>
    <ligand>
        <name>L-threonine</name>
        <dbReference type="ChEBI" id="CHEBI:57926"/>
    </ligand>
</feature>
<feature type="binding site" evidence="14">
    <location>
        <position position="145"/>
    </location>
    <ligand>
        <name>ATP</name>
        <dbReference type="ChEBI" id="CHEBI:30616"/>
    </ligand>
</feature>
<dbReference type="FunFam" id="3.90.870.10:FF:000009">
    <property type="entry name" value="Threonylcarbamoyl-AMP synthase, putative"/>
    <property type="match status" value="1"/>
</dbReference>
<comment type="caution">
    <text evidence="16">The sequence shown here is derived from an EMBL/GenBank/DDBJ whole genome shotgun (WGS) entry which is preliminary data.</text>
</comment>
<keyword evidence="9 13" id="KW-0547">Nucleotide-binding</keyword>
<feature type="binding site" evidence="14">
    <location>
        <position position="224"/>
    </location>
    <ligand>
        <name>ATP</name>
        <dbReference type="ChEBI" id="CHEBI:30616"/>
    </ligand>
</feature>
<evidence type="ECO:0000256" key="3">
    <source>
        <dbReference type="ARBA" id="ARBA00012584"/>
    </source>
</evidence>
<evidence type="ECO:0000256" key="10">
    <source>
        <dbReference type="ARBA" id="ARBA00022840"/>
    </source>
</evidence>
<feature type="binding site" evidence="14">
    <location>
        <position position="135"/>
    </location>
    <ligand>
        <name>L-threonine</name>
        <dbReference type="ChEBI" id="CHEBI:57926"/>
    </ligand>
</feature>
<dbReference type="PANTHER" id="PTHR17490">
    <property type="entry name" value="SUA5"/>
    <property type="match status" value="1"/>
</dbReference>
<dbReference type="InterPro" id="IPR006070">
    <property type="entry name" value="Sua5-like_dom"/>
</dbReference>
<dbReference type="Gene3D" id="3.40.50.11030">
    <property type="entry name" value="Threonylcarbamoyl-AMP synthase, C-terminal domain"/>
    <property type="match status" value="1"/>
</dbReference>
<dbReference type="AlphaFoldDB" id="A0A3P3QSB6"/>
<dbReference type="Pfam" id="PF01300">
    <property type="entry name" value="Sua5_yciO_yrdC"/>
    <property type="match status" value="1"/>
</dbReference>
<feature type="binding site" evidence="14">
    <location>
        <position position="137"/>
    </location>
    <ligand>
        <name>ATP</name>
        <dbReference type="ChEBI" id="CHEBI:30616"/>
    </ligand>
</feature>
<feature type="binding site" evidence="14">
    <location>
        <position position="115"/>
    </location>
    <ligand>
        <name>L-threonine</name>
        <dbReference type="ChEBI" id="CHEBI:57926"/>
    </ligand>
</feature>
<dbReference type="GO" id="GO:0005524">
    <property type="term" value="F:ATP binding"/>
    <property type="evidence" value="ECO:0007669"/>
    <property type="project" value="UniProtKB-UniRule"/>
</dbReference>
<feature type="binding site" evidence="14">
    <location>
        <position position="189"/>
    </location>
    <ligand>
        <name>ATP</name>
        <dbReference type="ChEBI" id="CHEBI:30616"/>
    </ligand>
</feature>
<comment type="catalytic activity">
    <reaction evidence="12 13">
        <text>L-threonine + hydrogencarbonate + ATP = L-threonylcarbamoyladenylate + diphosphate + H2O</text>
        <dbReference type="Rhea" id="RHEA:36407"/>
        <dbReference type="ChEBI" id="CHEBI:15377"/>
        <dbReference type="ChEBI" id="CHEBI:17544"/>
        <dbReference type="ChEBI" id="CHEBI:30616"/>
        <dbReference type="ChEBI" id="CHEBI:33019"/>
        <dbReference type="ChEBI" id="CHEBI:57926"/>
        <dbReference type="ChEBI" id="CHEBI:73682"/>
        <dbReference type="EC" id="2.7.7.87"/>
    </reaction>
</comment>
<gene>
    <name evidence="16" type="ORF">EIK76_03220</name>
</gene>
<keyword evidence="5 13" id="KW-0963">Cytoplasm</keyword>
<dbReference type="InterPro" id="IPR050156">
    <property type="entry name" value="TC-AMP_synthase_SUA5"/>
</dbReference>
<dbReference type="InterPro" id="IPR017945">
    <property type="entry name" value="DHBP_synth_RibB-like_a/b_dom"/>
</dbReference>
<dbReference type="PROSITE" id="PS51163">
    <property type="entry name" value="YRDC"/>
    <property type="match status" value="1"/>
</dbReference>
<evidence type="ECO:0000256" key="11">
    <source>
        <dbReference type="ARBA" id="ARBA00029774"/>
    </source>
</evidence>
<evidence type="ECO:0000256" key="13">
    <source>
        <dbReference type="PIRNR" id="PIRNR004930"/>
    </source>
</evidence>